<dbReference type="PRINTS" id="PR00207">
    <property type="entry name" value="FLAGELLIN"/>
</dbReference>
<dbReference type="Proteomes" id="UP000446348">
    <property type="component" value="Unassembled WGS sequence"/>
</dbReference>
<proteinExistence type="inferred from homology"/>
<evidence type="ECO:0000259" key="6">
    <source>
        <dbReference type="Pfam" id="PF00669"/>
    </source>
</evidence>
<dbReference type="InterPro" id="IPR046358">
    <property type="entry name" value="Flagellin_C"/>
</dbReference>
<dbReference type="EMBL" id="VIQT01000010">
    <property type="protein sequence ID" value="NDO39162.1"/>
    <property type="molecule type" value="Genomic_DNA"/>
</dbReference>
<keyword evidence="3 4" id="KW-0975">Bacterial flagellum</keyword>
<dbReference type="GO" id="GO:0009288">
    <property type="term" value="C:bacterial-type flagellum"/>
    <property type="evidence" value="ECO:0007669"/>
    <property type="project" value="UniProtKB-SubCell"/>
</dbReference>
<keyword evidence="9" id="KW-0966">Cell projection</keyword>
<feature type="domain" description="Flagellin C-terminal" evidence="7">
    <location>
        <begin position="448"/>
        <end position="532"/>
    </location>
</feature>
<dbReference type="Gene3D" id="1.20.1330.10">
    <property type="entry name" value="f41 fragment of flagellin, N-terminal domain"/>
    <property type="match status" value="2"/>
</dbReference>
<keyword evidence="9" id="KW-0969">Cilium</keyword>
<dbReference type="PANTHER" id="PTHR42792:SF2">
    <property type="entry name" value="FLAGELLIN"/>
    <property type="match status" value="1"/>
</dbReference>
<comment type="similarity">
    <text evidence="1 4">Belongs to the bacterial flagellin family.</text>
</comment>
<dbReference type="GO" id="GO:0005198">
    <property type="term" value="F:structural molecule activity"/>
    <property type="evidence" value="ECO:0007669"/>
    <property type="project" value="UniProtKB-UniRule"/>
</dbReference>
<evidence type="ECO:0000313" key="11">
    <source>
        <dbReference type="Proteomes" id="UP000462501"/>
    </source>
</evidence>
<feature type="coiled-coil region" evidence="5">
    <location>
        <begin position="100"/>
        <end position="127"/>
    </location>
</feature>
<dbReference type="InterPro" id="IPR001492">
    <property type="entry name" value="Flagellin"/>
</dbReference>
<dbReference type="SUPFAM" id="SSF64518">
    <property type="entry name" value="Phase 1 flagellin"/>
    <property type="match status" value="1"/>
</dbReference>
<dbReference type="PANTHER" id="PTHR42792">
    <property type="entry name" value="FLAGELLIN"/>
    <property type="match status" value="1"/>
</dbReference>
<comment type="subcellular location">
    <subcellularLocation>
        <location evidence="4">Secreted</location>
    </subcellularLocation>
    <subcellularLocation>
        <location evidence="4">Bacterial flagellum</location>
    </subcellularLocation>
</comment>
<sequence length="533" mass="55191">MVVRSNIMAVNAQRQLGMNNSQVGRALEKLSSGYRINRAGDDASGLAISEKMKAQIKGLDTASLNAQDGVSVVQTAEGALTEVHNMLNRMTELATRAANGINSDQNRQSLQDEIKELQTEIDRISKATNFNSINLLDGSLGGGSTSAVDSIKLDGGLTTTNVDATKYKSAALAGTSVLAKTATDGDKVSFTVSYTVGGKEKSLTVDLTLSTNEDGDKVLIGNSGKEYAINDFATDGVTADDLDTAMTAELGKSALANDFTITGDYQNGFVLEAKTAGSGTGVTSASTSATVGGTTTVAGITVGAPATVGEDAYVKGKATLYAAGDKVDDKAFTVNGKKYILAADGTDTSAVGKDITVIFGADLDNAGANAAKEISKDTGLNVTYDTTDGLVFKGGTATVSGSGLVLQIGDTADSFNQITVSIDDMSSKGIGVNGIDISSREGAAAAIDTIRAGIDKVSAQRAVLGATQNRLEYTINNLDTTSENLQSANSRIRDTDMAKMMMEYTKMNVLTQSAQAMLAQANQQPQSVLQLLQ</sequence>
<dbReference type="OrthoDB" id="9796789at2"/>
<feature type="domain" description="Flagellin N-terminal" evidence="6">
    <location>
        <begin position="4"/>
        <end position="139"/>
    </location>
</feature>
<reference evidence="8 10" key="1">
    <citation type="submission" date="2018-08" db="EMBL/GenBank/DDBJ databases">
        <title>Murine metabolic-syndrome-specific gut microbial biobank.</title>
        <authorList>
            <person name="Liu C."/>
        </authorList>
    </citation>
    <scope>NUCLEOTIDE SEQUENCE [LARGE SCALE GENOMIC DNA]</scope>
    <source>
        <strain evidence="8 10">X69</strain>
    </source>
</reference>
<keyword evidence="9" id="KW-0282">Flagellum</keyword>
<keyword evidence="4" id="KW-0964">Secreted</keyword>
<evidence type="ECO:0000313" key="9">
    <source>
        <dbReference type="EMBL" id="NDO39162.1"/>
    </source>
</evidence>
<protein>
    <recommendedName>
        <fullName evidence="2 4">Flagellin</fullName>
    </recommendedName>
</protein>
<dbReference type="EMBL" id="QXWZ01000001">
    <property type="protein sequence ID" value="NBI77429.1"/>
    <property type="molecule type" value="Genomic_DNA"/>
</dbReference>
<dbReference type="Proteomes" id="UP000462501">
    <property type="component" value="Unassembled WGS sequence"/>
</dbReference>
<name>A0A845SY12_9FIRM</name>
<dbReference type="AlphaFoldDB" id="A0A845SY12"/>
<evidence type="ECO:0000313" key="10">
    <source>
        <dbReference type="Proteomes" id="UP000446348"/>
    </source>
</evidence>
<evidence type="ECO:0000256" key="4">
    <source>
        <dbReference type="RuleBase" id="RU362073"/>
    </source>
</evidence>
<reference evidence="9 11" key="2">
    <citation type="submission" date="2019-06" db="EMBL/GenBank/DDBJ databases">
        <title>Draft genome sequences of 15 bacterial species constituting the stable defined intestinal microbiota of the GM15 gnotobiotic mouse model.</title>
        <authorList>
            <person name="Elie C."/>
            <person name="Mathieu A."/>
            <person name="Saliou A."/>
            <person name="Darnaud M."/>
            <person name="Leulier F."/>
            <person name="Tamellini A."/>
        </authorList>
    </citation>
    <scope>NUCLEOTIDE SEQUENCE [LARGE SCALE GENOMIC DNA]</scope>
    <source>
        <strain evidence="9 11">JM4-15</strain>
    </source>
</reference>
<organism evidence="9 11">
    <name type="scientific">Anaerotruncus colihominis</name>
    <dbReference type="NCBI Taxonomy" id="169435"/>
    <lineage>
        <taxon>Bacteria</taxon>
        <taxon>Bacillati</taxon>
        <taxon>Bacillota</taxon>
        <taxon>Clostridia</taxon>
        <taxon>Eubacteriales</taxon>
        <taxon>Oscillospiraceae</taxon>
        <taxon>Anaerotruncus</taxon>
    </lineage>
</organism>
<keyword evidence="5" id="KW-0175">Coiled coil</keyword>
<gene>
    <name evidence="8" type="ORF">D3Z39_00820</name>
    <name evidence="9" type="ORF">FMM72_07810</name>
</gene>
<evidence type="ECO:0000313" key="8">
    <source>
        <dbReference type="EMBL" id="NBI77429.1"/>
    </source>
</evidence>
<evidence type="ECO:0000259" key="7">
    <source>
        <dbReference type="Pfam" id="PF00700"/>
    </source>
</evidence>
<dbReference type="Gene3D" id="6.10.10.10">
    <property type="entry name" value="Flagellar export chaperone, C-terminal domain"/>
    <property type="match status" value="1"/>
</dbReference>
<dbReference type="Gene3D" id="3.30.70.2120">
    <property type="match status" value="1"/>
</dbReference>
<dbReference type="Pfam" id="PF00669">
    <property type="entry name" value="Flagellin_N"/>
    <property type="match status" value="1"/>
</dbReference>
<comment type="caution">
    <text evidence="9">The sequence shown here is derived from an EMBL/GenBank/DDBJ whole genome shotgun (WGS) entry which is preliminary data.</text>
</comment>
<dbReference type="InterPro" id="IPR042187">
    <property type="entry name" value="Flagellin_C_sub2"/>
</dbReference>
<evidence type="ECO:0000256" key="5">
    <source>
        <dbReference type="SAM" id="Coils"/>
    </source>
</evidence>
<evidence type="ECO:0000256" key="1">
    <source>
        <dbReference type="ARBA" id="ARBA00005709"/>
    </source>
</evidence>
<comment type="function">
    <text evidence="4">Flagellin is the subunit protein which polymerizes to form the filaments of bacterial flagella.</text>
</comment>
<accession>A0A845SY12</accession>
<dbReference type="Pfam" id="PF00700">
    <property type="entry name" value="Flagellin_C"/>
    <property type="match status" value="1"/>
</dbReference>
<evidence type="ECO:0000256" key="3">
    <source>
        <dbReference type="ARBA" id="ARBA00023143"/>
    </source>
</evidence>
<dbReference type="GO" id="GO:0005576">
    <property type="term" value="C:extracellular region"/>
    <property type="evidence" value="ECO:0007669"/>
    <property type="project" value="UniProtKB-SubCell"/>
</dbReference>
<evidence type="ECO:0000256" key="2">
    <source>
        <dbReference type="ARBA" id="ARBA00020110"/>
    </source>
</evidence>
<dbReference type="InterPro" id="IPR001029">
    <property type="entry name" value="Flagellin_N"/>
</dbReference>